<accession>E3HZN2</accession>
<dbReference type="SUPFAM" id="SSF111369">
    <property type="entry name" value="HlyD-like secretion proteins"/>
    <property type="match status" value="1"/>
</dbReference>
<dbReference type="GO" id="GO:0005886">
    <property type="term" value="C:plasma membrane"/>
    <property type="evidence" value="ECO:0007669"/>
    <property type="project" value="TreeGrafter"/>
</dbReference>
<dbReference type="KEGG" id="rva:Rvan_2937"/>
<organism evidence="9 10">
    <name type="scientific">Rhodomicrobium vannielii (strain ATCC 17100 / DSM 162 / LMG 4299 / NCIMB 10020 / ATH 3.1.1)</name>
    <dbReference type="NCBI Taxonomy" id="648757"/>
    <lineage>
        <taxon>Bacteria</taxon>
        <taxon>Pseudomonadati</taxon>
        <taxon>Pseudomonadota</taxon>
        <taxon>Alphaproteobacteria</taxon>
        <taxon>Hyphomicrobiales</taxon>
        <taxon>Hyphomicrobiaceae</taxon>
        <taxon>Rhodomicrobium</taxon>
    </lineage>
</organism>
<dbReference type="Pfam" id="PF25876">
    <property type="entry name" value="HH_MFP_RND"/>
    <property type="match status" value="1"/>
</dbReference>
<evidence type="ECO:0000259" key="6">
    <source>
        <dbReference type="Pfam" id="PF25917"/>
    </source>
</evidence>
<dbReference type="GO" id="GO:0046677">
    <property type="term" value="P:response to antibiotic"/>
    <property type="evidence" value="ECO:0007669"/>
    <property type="project" value="TreeGrafter"/>
</dbReference>
<dbReference type="InterPro" id="IPR058626">
    <property type="entry name" value="MdtA-like_b-barrel"/>
</dbReference>
<dbReference type="InterPro" id="IPR058627">
    <property type="entry name" value="MdtA-like_C"/>
</dbReference>
<comment type="subcellular location">
    <subcellularLocation>
        <location evidence="1">Cell envelope</location>
    </subcellularLocation>
</comment>
<dbReference type="EMBL" id="CP002292">
    <property type="protein sequence ID" value="ADP72142.1"/>
    <property type="molecule type" value="Genomic_DNA"/>
</dbReference>
<dbReference type="Gene3D" id="1.10.287.470">
    <property type="entry name" value="Helix hairpin bin"/>
    <property type="match status" value="1"/>
</dbReference>
<dbReference type="InterPro" id="IPR006143">
    <property type="entry name" value="RND_pump_MFP"/>
</dbReference>
<feature type="signal peptide" evidence="4">
    <location>
        <begin position="1"/>
        <end position="23"/>
    </location>
</feature>
<dbReference type="RefSeq" id="WP_013420511.1">
    <property type="nucleotide sequence ID" value="NC_014664.1"/>
</dbReference>
<comment type="similarity">
    <text evidence="2">Belongs to the membrane fusion protein (MFP) (TC 8.A.1) family.</text>
</comment>
<reference evidence="10" key="1">
    <citation type="journal article" date="2011" name="J. Bacteriol.">
        <title>Genome sequences of eight morphologically diverse alphaproteobacteria.</title>
        <authorList>
            <consortium name="US DOE Joint Genome Institute"/>
            <person name="Brown P.J."/>
            <person name="Kysela D.T."/>
            <person name="Buechlein A."/>
            <person name="Hemmerich C."/>
            <person name="Brun Y.V."/>
        </authorList>
    </citation>
    <scope>NUCLEOTIDE SEQUENCE [LARGE SCALE GENOMIC DNA]</scope>
    <source>
        <strain evidence="10">ATCC 17100 / ATH 3.1.1 / DSM 162 / LMG 4299</strain>
    </source>
</reference>
<dbReference type="Gene3D" id="2.40.420.20">
    <property type="match status" value="1"/>
</dbReference>
<evidence type="ECO:0000259" key="8">
    <source>
        <dbReference type="Pfam" id="PF25967"/>
    </source>
</evidence>
<dbReference type="FunFam" id="2.40.420.20:FF:000001">
    <property type="entry name" value="Efflux RND transporter periplasmic adaptor subunit"/>
    <property type="match status" value="1"/>
</dbReference>
<evidence type="ECO:0000259" key="5">
    <source>
        <dbReference type="Pfam" id="PF25876"/>
    </source>
</evidence>
<dbReference type="Gene3D" id="2.40.30.170">
    <property type="match status" value="1"/>
</dbReference>
<dbReference type="AlphaFoldDB" id="E3HZN2"/>
<dbReference type="eggNOG" id="COG0845">
    <property type="taxonomic scope" value="Bacteria"/>
</dbReference>
<feature type="chain" id="PRO_5003172076" evidence="4">
    <location>
        <begin position="24"/>
        <end position="415"/>
    </location>
</feature>
<dbReference type="Proteomes" id="UP000001399">
    <property type="component" value="Chromosome"/>
</dbReference>
<evidence type="ECO:0000256" key="2">
    <source>
        <dbReference type="ARBA" id="ARBA00009477"/>
    </source>
</evidence>
<dbReference type="STRING" id="648757.Rvan_2937"/>
<evidence type="ECO:0000259" key="7">
    <source>
        <dbReference type="Pfam" id="PF25944"/>
    </source>
</evidence>
<evidence type="ECO:0000256" key="3">
    <source>
        <dbReference type="SAM" id="MobiDB-lite"/>
    </source>
</evidence>
<name>E3HZN2_RHOVT</name>
<dbReference type="Pfam" id="PF25967">
    <property type="entry name" value="RND-MFP_C"/>
    <property type="match status" value="1"/>
</dbReference>
<feature type="domain" description="Multidrug resistance protein MdtA-like alpha-helical hairpin" evidence="5">
    <location>
        <begin position="112"/>
        <end position="174"/>
    </location>
</feature>
<dbReference type="InterPro" id="IPR058624">
    <property type="entry name" value="MdtA-like_HH"/>
</dbReference>
<dbReference type="NCBIfam" id="TIGR01730">
    <property type="entry name" value="RND_mfp"/>
    <property type="match status" value="1"/>
</dbReference>
<evidence type="ECO:0000313" key="10">
    <source>
        <dbReference type="Proteomes" id="UP000001399"/>
    </source>
</evidence>
<feature type="region of interest" description="Disordered" evidence="3">
    <location>
        <begin position="373"/>
        <end position="415"/>
    </location>
</feature>
<sequence length="415" mass="44235">MTFRLRKTRRLLWALLPIVSALAAPEGAVAQAPGAGPPAVGVVRVEEQPLTQTSEFLGRIQATDRVNIVARVSGFLEKRFFEEGSEVKKGEPLYRIEQPPFKAEVDARRAVVDQLKAQLENAKLTLDRAKSLLGGPAGQQSAYDSALAQQRSFAAQVLGAQAQLQTAEINLGYTDIVAPITGKIGRTAITEGNYVTPSSGTLTTIVSQDPMYVVFPVAVRAVNELVARYATRGGFEAVRIKLRLPDGRIYEKEGEVNFVDNTVSTDTDTIILRGTIPNPQLTISKGVAIRTLSDGEFVRVILEGVQPVQAVAVPRAAVLTDQQGDYVFVIGADNKAELRRIELGQTTGATAFVLKGLTKGENIVVEGLQRVKPGQPVLPGPPAPQPGAPLNATQPASANGAPAAPATKKPDDGKR</sequence>
<feature type="compositionally biased region" description="Low complexity" evidence="3">
    <location>
        <begin position="388"/>
        <end position="406"/>
    </location>
</feature>
<feature type="compositionally biased region" description="Pro residues" evidence="3">
    <location>
        <begin position="376"/>
        <end position="387"/>
    </location>
</feature>
<evidence type="ECO:0000256" key="4">
    <source>
        <dbReference type="SAM" id="SignalP"/>
    </source>
</evidence>
<keyword evidence="4" id="KW-0732">Signal</keyword>
<gene>
    <name evidence="9" type="ordered locus">Rvan_2937</name>
</gene>
<proteinExistence type="inferred from homology"/>
<dbReference type="HOGENOM" id="CLU_018816_2_1_5"/>
<dbReference type="InterPro" id="IPR058625">
    <property type="entry name" value="MdtA-like_BSH"/>
</dbReference>
<dbReference type="PANTHER" id="PTHR30158">
    <property type="entry name" value="ACRA/E-RELATED COMPONENT OF DRUG EFFLUX TRANSPORTER"/>
    <property type="match status" value="1"/>
</dbReference>
<keyword evidence="10" id="KW-1185">Reference proteome</keyword>
<feature type="domain" description="Multidrug resistance protein MdtA-like C-terminal permuted SH3" evidence="8">
    <location>
        <begin position="309"/>
        <end position="370"/>
    </location>
</feature>
<feature type="domain" description="Multidrug resistance protein MdtA-like barrel-sandwich hybrid" evidence="6">
    <location>
        <begin position="65"/>
        <end position="199"/>
    </location>
</feature>
<protein>
    <submittedName>
        <fullName evidence="9">Efflux transporter, RND family, MFP subunit</fullName>
    </submittedName>
</protein>
<evidence type="ECO:0000313" key="9">
    <source>
        <dbReference type="EMBL" id="ADP72142.1"/>
    </source>
</evidence>
<dbReference type="GO" id="GO:0030313">
    <property type="term" value="C:cell envelope"/>
    <property type="evidence" value="ECO:0007669"/>
    <property type="project" value="UniProtKB-SubCell"/>
</dbReference>
<dbReference type="GO" id="GO:0022857">
    <property type="term" value="F:transmembrane transporter activity"/>
    <property type="evidence" value="ECO:0007669"/>
    <property type="project" value="InterPro"/>
</dbReference>
<dbReference type="PANTHER" id="PTHR30158:SF3">
    <property type="entry name" value="MULTIDRUG EFFLUX PUMP SUBUNIT ACRA-RELATED"/>
    <property type="match status" value="1"/>
</dbReference>
<dbReference type="Pfam" id="PF25944">
    <property type="entry name" value="Beta-barrel_RND"/>
    <property type="match status" value="1"/>
</dbReference>
<dbReference type="Pfam" id="PF25917">
    <property type="entry name" value="BSH_RND"/>
    <property type="match status" value="1"/>
</dbReference>
<evidence type="ECO:0000256" key="1">
    <source>
        <dbReference type="ARBA" id="ARBA00004196"/>
    </source>
</evidence>
<dbReference type="Gene3D" id="2.40.50.100">
    <property type="match status" value="1"/>
</dbReference>
<feature type="domain" description="Multidrug resistance protein MdtA-like beta-barrel" evidence="7">
    <location>
        <begin position="210"/>
        <end position="283"/>
    </location>
</feature>